<proteinExistence type="predicted"/>
<gene>
    <name evidence="2" type="ORF">B0I29_101423</name>
</gene>
<feature type="region of interest" description="Disordered" evidence="1">
    <location>
        <begin position="76"/>
        <end position="96"/>
    </location>
</feature>
<dbReference type="AlphaFoldDB" id="A0A327ZKT3"/>
<keyword evidence="3" id="KW-1185">Reference proteome</keyword>
<comment type="caution">
    <text evidence="2">The sequence shown here is derived from an EMBL/GenBank/DDBJ whole genome shotgun (WGS) entry which is preliminary data.</text>
</comment>
<reference evidence="2 3" key="1">
    <citation type="submission" date="2018-06" db="EMBL/GenBank/DDBJ databases">
        <title>Genomic Encyclopedia of Type Strains, Phase III (KMG-III): the genomes of soil and plant-associated and newly described type strains.</title>
        <authorList>
            <person name="Whitman W."/>
        </authorList>
    </citation>
    <scope>NUCLEOTIDE SEQUENCE [LARGE SCALE GENOMIC DNA]</scope>
    <source>
        <strain evidence="2 3">CGMCC 4.7090</strain>
    </source>
</reference>
<evidence type="ECO:0000313" key="3">
    <source>
        <dbReference type="Proteomes" id="UP000249341"/>
    </source>
</evidence>
<name>A0A327ZKT3_9ACTN</name>
<dbReference type="EMBL" id="QLMJ01000001">
    <property type="protein sequence ID" value="RAK43293.1"/>
    <property type="molecule type" value="Genomic_DNA"/>
</dbReference>
<evidence type="ECO:0000313" key="2">
    <source>
        <dbReference type="EMBL" id="RAK43293.1"/>
    </source>
</evidence>
<protein>
    <submittedName>
        <fullName evidence="2">Uncharacterized protein</fullName>
    </submittedName>
</protein>
<sequence length="96" mass="10892">MPLAHRGKSFAFGGRGRDDAVMTNVPEGFTYRVRKNGDVEVLHHGRPASVLRGAAAQRFLVDVEIEDPQELMARLTGNYKHGNERMARNHPRNRQR</sequence>
<evidence type="ECO:0000256" key="1">
    <source>
        <dbReference type="SAM" id="MobiDB-lite"/>
    </source>
</evidence>
<organism evidence="2 3">
    <name type="scientific">Actinoplanes lutulentus</name>
    <dbReference type="NCBI Taxonomy" id="1287878"/>
    <lineage>
        <taxon>Bacteria</taxon>
        <taxon>Bacillati</taxon>
        <taxon>Actinomycetota</taxon>
        <taxon>Actinomycetes</taxon>
        <taxon>Micromonosporales</taxon>
        <taxon>Micromonosporaceae</taxon>
        <taxon>Actinoplanes</taxon>
    </lineage>
</organism>
<accession>A0A327ZKT3</accession>
<dbReference type="Proteomes" id="UP000249341">
    <property type="component" value="Unassembled WGS sequence"/>
</dbReference>